<evidence type="ECO:0000313" key="3">
    <source>
        <dbReference type="Proteomes" id="UP000233742"/>
    </source>
</evidence>
<evidence type="ECO:0000259" key="1">
    <source>
        <dbReference type="Pfam" id="PF01890"/>
    </source>
</evidence>
<dbReference type="OrthoDB" id="7475241at2"/>
<dbReference type="InterPro" id="IPR036518">
    <property type="entry name" value="CobE/GbiG_C_sf"/>
</dbReference>
<dbReference type="GO" id="GO:0032259">
    <property type="term" value="P:methylation"/>
    <property type="evidence" value="ECO:0007669"/>
    <property type="project" value="UniProtKB-KW"/>
</dbReference>
<dbReference type="Gene3D" id="3.30.420.180">
    <property type="entry name" value="CobE/GbiG C-terminal domain"/>
    <property type="match status" value="1"/>
</dbReference>
<dbReference type="SUPFAM" id="SSF159664">
    <property type="entry name" value="CobE/GbiG C-terminal domain-like"/>
    <property type="match status" value="1"/>
</dbReference>
<dbReference type="GO" id="GO:0008168">
    <property type="term" value="F:methyltransferase activity"/>
    <property type="evidence" value="ECO:0007669"/>
    <property type="project" value="UniProtKB-KW"/>
</dbReference>
<sequence length="115" mass="11229">MRVAGIGCRAGAPVAALRDALAQAEAQGGAADMLATIAARAEEVTALGRALSLAGVEGIGTPTTSPRVMALYGTGSVAEAAALSVCGPGAQITVPRVISACGRATAAIAEKREPE</sequence>
<feature type="domain" description="CobE/GbiG C-terminal" evidence="1">
    <location>
        <begin position="3"/>
        <end position="109"/>
    </location>
</feature>
<evidence type="ECO:0000313" key="2">
    <source>
        <dbReference type="EMBL" id="AUH32113.1"/>
    </source>
</evidence>
<keyword evidence="2" id="KW-0489">Methyltransferase</keyword>
<organism evidence="2 3">
    <name type="scientific">Paracoccus tegillarcae</name>
    <dbReference type="NCBI Taxonomy" id="1529068"/>
    <lineage>
        <taxon>Bacteria</taxon>
        <taxon>Pseudomonadati</taxon>
        <taxon>Pseudomonadota</taxon>
        <taxon>Alphaproteobacteria</taxon>
        <taxon>Rhodobacterales</taxon>
        <taxon>Paracoccaceae</taxon>
        <taxon>Paracoccus</taxon>
    </lineage>
</organism>
<dbReference type="Proteomes" id="UP000233742">
    <property type="component" value="Chromosome"/>
</dbReference>
<proteinExistence type="predicted"/>
<keyword evidence="3" id="KW-1185">Reference proteome</keyword>
<accession>A0A2K9EB38</accession>
<keyword evidence="2" id="KW-0808">Transferase</keyword>
<gene>
    <name evidence="2" type="ORF">CUV01_00675</name>
</gene>
<dbReference type="GO" id="GO:0009236">
    <property type="term" value="P:cobalamin biosynthetic process"/>
    <property type="evidence" value="ECO:0007669"/>
    <property type="project" value="InterPro"/>
</dbReference>
<dbReference type="AlphaFoldDB" id="A0A2K9EB38"/>
<protein>
    <submittedName>
        <fullName evidence="2">Precorrin methylase</fullName>
    </submittedName>
</protein>
<dbReference type="KEGG" id="paro:CUV01_00675"/>
<name>A0A2K9EB38_9RHOB</name>
<reference evidence="2 3" key="1">
    <citation type="submission" date="2017-12" db="EMBL/GenBank/DDBJ databases">
        <authorList>
            <person name="Hurst M.R.H."/>
        </authorList>
    </citation>
    <scope>NUCLEOTIDE SEQUENCE [LARGE SCALE GENOMIC DNA]</scope>
    <source>
        <strain evidence="2 3">BM15</strain>
    </source>
</reference>
<dbReference type="Pfam" id="PF01890">
    <property type="entry name" value="CbiG_C"/>
    <property type="match status" value="1"/>
</dbReference>
<dbReference type="EMBL" id="CP025408">
    <property type="protein sequence ID" value="AUH32113.1"/>
    <property type="molecule type" value="Genomic_DNA"/>
</dbReference>
<dbReference type="RefSeq" id="WP_101458792.1">
    <property type="nucleotide sequence ID" value="NZ_CP025408.1"/>
</dbReference>
<dbReference type="InterPro" id="IPR002750">
    <property type="entry name" value="CobE/GbiG_C"/>
</dbReference>